<feature type="compositionally biased region" description="Low complexity" evidence="3">
    <location>
        <begin position="520"/>
        <end position="529"/>
    </location>
</feature>
<feature type="domain" description="B30.2/SPRY" evidence="4">
    <location>
        <begin position="574"/>
        <end position="782"/>
    </location>
</feature>
<evidence type="ECO:0000313" key="7">
    <source>
        <dbReference type="Proteomes" id="UP000002729"/>
    </source>
</evidence>
<keyword evidence="2" id="KW-0802">TPR repeat</keyword>
<sequence length="1050" mass="117684">MSSNEGRAWHEKKKSRRYKVKKSGVLLRVGCDMGSRQVGELAAGTEVVVTEDMKMSGSTRRVLVETPLRGWCSEKKLEPYGTSHAVPAGLEGPDEGEHVKTVEIKSKHQLREFLKHKEKEKVWERQQAGEAHLQEPQQAYDWEDPYERWVMDQRPGEDPEDPKVRVAYAARLRGAGDLDGAELMLRKALGDEPSLAKARSQLAKVVDAKKRREQALTAALATPEARLADAVAKIKGRADAEFKVSNWRSALHFYGLLLEGMTDEPEVDDDEEVDSEEEAARQERGFRLGRPLRLLDGEVVRAPVRDFDGHEAANLHGNRSACLAKLRKFEEAEEEASRALELRPDWVKGIRRLAVALDGGGRHVEAQFALEHAMSINPNDPGLQAARRNAEIRCEHFERRAMEEALDESKTWAAHLDLLQWQDLVDPEEAPPEIKIIMERKAKQERRGKSAQIFMTDKQKKRVADKKAERRDRRQADLDLPPKPERDPDSRKKEIEKLKADPNRRKKDWFPSSSEDEADGASSASSESSLDSDDSDRYKKWGERSKEYIARDFALRRLRADARLAAAAAAAAEDERRLQRAKDGVEHTPQLLENRLSKKLCAKGLKVSNKGAKVAQSASRVRGACLAREPLPATGVHVWCVALDGVGQPCLGVATEGCDLAKWLGDDAKAWSLYMRDHRGVMATAHGGSRGDYDAGAARGGMMMGVKKGDAVGFMWDADAKELDVFVNGASKGTIFGPADFPADGALDGDGEPLPPLKLFPAVGFEGNQAESGAYRFIPGVFDDPERLEKLELIKRFKVGRGFSGKDGKNFQLVHADGSRHERMDKPKMAYNMCQVHQRGSGDGVHNAVWCQTEQARWTQSVYKIEVVAFNKPGDVGAQDLDVVLKTRYLKASHRATGEVYVEGALHRDVYADESLWYVDDDGVLNFMLAKNLTMYHTYFCVSMGNWSRLFEFDEEMSDGDMDMDQTDLDRERKRIEDIASMKSSQQAKYELAKRKRCEDAGLQWHWVHNYDGPNGYQIDPSYEAPGQIGYDMPTDRELVLRQAGCFNGA</sequence>
<feature type="compositionally biased region" description="Basic and acidic residues" evidence="3">
    <location>
        <begin position="439"/>
        <end position="448"/>
    </location>
</feature>
<accession>F0YNM5</accession>
<dbReference type="AlphaFoldDB" id="F0YNM5"/>
<dbReference type="InterPro" id="IPR013320">
    <property type="entry name" value="ConA-like_dom_sf"/>
</dbReference>
<dbReference type="KEGG" id="aaf:AURANDRAFT_72767"/>
<feature type="region of interest" description="Disordered" evidence="3">
    <location>
        <begin position="439"/>
        <end position="538"/>
    </location>
</feature>
<dbReference type="GO" id="GO:0051879">
    <property type="term" value="F:Hsp90 protein binding"/>
    <property type="evidence" value="ECO:0007669"/>
    <property type="project" value="TreeGrafter"/>
</dbReference>
<evidence type="ECO:0000256" key="3">
    <source>
        <dbReference type="SAM" id="MobiDB-lite"/>
    </source>
</evidence>
<dbReference type="PROSITE" id="PS51203">
    <property type="entry name" value="CS"/>
    <property type="match status" value="1"/>
</dbReference>
<dbReference type="InParanoid" id="F0YNM5"/>
<dbReference type="InterPro" id="IPR008978">
    <property type="entry name" value="HSP20-like_chaperone"/>
</dbReference>
<dbReference type="SUPFAM" id="SSF49899">
    <property type="entry name" value="Concanavalin A-like lectins/glucanases"/>
    <property type="match status" value="1"/>
</dbReference>
<dbReference type="PROSITE" id="PS50188">
    <property type="entry name" value="B302_SPRY"/>
    <property type="match status" value="1"/>
</dbReference>
<dbReference type="PANTHER" id="PTHR22904">
    <property type="entry name" value="TPR REPEAT CONTAINING PROTEIN"/>
    <property type="match status" value="1"/>
</dbReference>
<dbReference type="InterPro" id="IPR043136">
    <property type="entry name" value="B30.2/SPRY_sf"/>
</dbReference>
<evidence type="ECO:0008006" key="8">
    <source>
        <dbReference type="Google" id="ProtNLM"/>
    </source>
</evidence>
<evidence type="ECO:0000256" key="1">
    <source>
        <dbReference type="ARBA" id="ARBA00022737"/>
    </source>
</evidence>
<dbReference type="RefSeq" id="XP_009042006.1">
    <property type="nucleotide sequence ID" value="XM_009043758.1"/>
</dbReference>
<evidence type="ECO:0000259" key="5">
    <source>
        <dbReference type="PROSITE" id="PS51203"/>
    </source>
</evidence>
<feature type="compositionally biased region" description="Basic and acidic residues" evidence="3">
    <location>
        <begin position="465"/>
        <end position="503"/>
    </location>
</feature>
<evidence type="ECO:0000259" key="4">
    <source>
        <dbReference type="PROSITE" id="PS50188"/>
    </source>
</evidence>
<dbReference type="Proteomes" id="UP000002729">
    <property type="component" value="Unassembled WGS sequence"/>
</dbReference>
<dbReference type="CDD" id="cd06467">
    <property type="entry name" value="p23_NUDC_like"/>
    <property type="match status" value="1"/>
</dbReference>
<evidence type="ECO:0000313" key="6">
    <source>
        <dbReference type="EMBL" id="EGB03289.1"/>
    </source>
</evidence>
<reference evidence="6 7" key="1">
    <citation type="journal article" date="2011" name="Proc. Natl. Acad. Sci. U.S.A.">
        <title>Niche of harmful alga Aureococcus anophagefferens revealed through ecogenomics.</title>
        <authorList>
            <person name="Gobler C.J."/>
            <person name="Berry D.L."/>
            <person name="Dyhrman S.T."/>
            <person name="Wilhelm S.W."/>
            <person name="Salamov A."/>
            <person name="Lobanov A.V."/>
            <person name="Zhang Y."/>
            <person name="Collier J.L."/>
            <person name="Wurch L.L."/>
            <person name="Kustka A.B."/>
            <person name="Dill B.D."/>
            <person name="Shah M."/>
            <person name="VerBerkmoes N.C."/>
            <person name="Kuo A."/>
            <person name="Terry A."/>
            <person name="Pangilinan J."/>
            <person name="Lindquist E.A."/>
            <person name="Lucas S."/>
            <person name="Paulsen I.T."/>
            <person name="Hattenrath-Lehmann T.K."/>
            <person name="Talmage S.C."/>
            <person name="Walker E.A."/>
            <person name="Koch F."/>
            <person name="Burson A.M."/>
            <person name="Marcoval M.A."/>
            <person name="Tang Y.Z."/>
            <person name="Lecleir G.R."/>
            <person name="Coyne K.J."/>
            <person name="Berg G.M."/>
            <person name="Bertrand E.M."/>
            <person name="Saito M.A."/>
            <person name="Gladyshev V.N."/>
            <person name="Grigoriev I.V."/>
        </authorList>
    </citation>
    <scope>NUCLEOTIDE SEQUENCE [LARGE SCALE GENOMIC DNA]</scope>
    <source>
        <strain evidence="7">CCMP 1984</strain>
    </source>
</reference>
<dbReference type="OrthoDB" id="550043at2759"/>
<dbReference type="SMART" id="SM00028">
    <property type="entry name" value="TPR"/>
    <property type="match status" value="2"/>
</dbReference>
<dbReference type="InterPro" id="IPR019734">
    <property type="entry name" value="TPR_rpt"/>
</dbReference>
<keyword evidence="1" id="KW-0677">Repeat</keyword>
<dbReference type="Pfam" id="PF04969">
    <property type="entry name" value="CS"/>
    <property type="match status" value="1"/>
</dbReference>
<dbReference type="SUPFAM" id="SSF49764">
    <property type="entry name" value="HSP20-like chaperones"/>
    <property type="match status" value="1"/>
</dbReference>
<protein>
    <recommendedName>
        <fullName evidence="8">B30.2/SPRY domain-containing protein</fullName>
    </recommendedName>
</protein>
<proteinExistence type="predicted"/>
<dbReference type="SUPFAM" id="SSF48452">
    <property type="entry name" value="TPR-like"/>
    <property type="match status" value="2"/>
</dbReference>
<dbReference type="InterPro" id="IPR011990">
    <property type="entry name" value="TPR-like_helical_dom_sf"/>
</dbReference>
<gene>
    <name evidence="6" type="ORF">AURANDRAFT_72767</name>
</gene>
<evidence type="ECO:0000256" key="2">
    <source>
        <dbReference type="ARBA" id="ARBA00022803"/>
    </source>
</evidence>
<dbReference type="eggNOG" id="ENOG502SBY8">
    <property type="taxonomic scope" value="Eukaryota"/>
</dbReference>
<dbReference type="EMBL" id="GL833178">
    <property type="protein sequence ID" value="EGB03289.1"/>
    <property type="molecule type" value="Genomic_DNA"/>
</dbReference>
<dbReference type="CDD" id="cd11709">
    <property type="entry name" value="SPRY"/>
    <property type="match status" value="1"/>
</dbReference>
<dbReference type="Gene3D" id="2.60.40.790">
    <property type="match status" value="1"/>
</dbReference>
<dbReference type="InterPro" id="IPR001870">
    <property type="entry name" value="B30.2/SPRY"/>
</dbReference>
<feature type="domain" description="CS" evidence="5">
    <location>
        <begin position="851"/>
        <end position="951"/>
    </location>
</feature>
<dbReference type="GeneID" id="20228868"/>
<dbReference type="InterPro" id="IPR007052">
    <property type="entry name" value="CS_dom"/>
</dbReference>
<name>F0YNM5_AURAN</name>
<dbReference type="Gene3D" id="1.25.40.10">
    <property type="entry name" value="Tetratricopeptide repeat domain"/>
    <property type="match status" value="2"/>
</dbReference>
<dbReference type="PANTHER" id="PTHR22904:SF523">
    <property type="entry name" value="STRESS-INDUCED-PHOSPHOPROTEIN 1"/>
    <property type="match status" value="1"/>
</dbReference>
<keyword evidence="7" id="KW-1185">Reference proteome</keyword>
<organism evidence="7">
    <name type="scientific">Aureococcus anophagefferens</name>
    <name type="common">Harmful bloom alga</name>
    <dbReference type="NCBI Taxonomy" id="44056"/>
    <lineage>
        <taxon>Eukaryota</taxon>
        <taxon>Sar</taxon>
        <taxon>Stramenopiles</taxon>
        <taxon>Ochrophyta</taxon>
        <taxon>Pelagophyceae</taxon>
        <taxon>Pelagomonadales</taxon>
        <taxon>Pelagomonadaceae</taxon>
        <taxon>Aureococcus</taxon>
    </lineage>
</organism>
<dbReference type="Gene3D" id="2.60.120.920">
    <property type="match status" value="1"/>
</dbReference>